<reference evidence="7 8" key="1">
    <citation type="submission" date="2016-10" db="EMBL/GenBank/DDBJ databases">
        <title>Genome sequence of the basidiomycete white-rot fungus Trametes pubescens.</title>
        <authorList>
            <person name="Makela M.R."/>
            <person name="Granchi Z."/>
            <person name="Peng M."/>
            <person name="De Vries R.P."/>
            <person name="Grigoriev I."/>
            <person name="Riley R."/>
            <person name="Hilden K."/>
        </authorList>
    </citation>
    <scope>NUCLEOTIDE SEQUENCE [LARGE SCALE GENOMIC DNA]</scope>
    <source>
        <strain evidence="7 8">FBCC735</strain>
    </source>
</reference>
<dbReference type="OrthoDB" id="1887033at2759"/>
<keyword evidence="8" id="KW-1185">Reference proteome</keyword>
<dbReference type="GO" id="GO:0046557">
    <property type="term" value="F:glucan endo-1,6-beta-glucosidase activity"/>
    <property type="evidence" value="ECO:0007669"/>
    <property type="project" value="TreeGrafter"/>
</dbReference>
<evidence type="ECO:0000256" key="1">
    <source>
        <dbReference type="ARBA" id="ARBA00005641"/>
    </source>
</evidence>
<keyword evidence="3 4" id="KW-0326">Glycosidase</keyword>
<dbReference type="GO" id="GO:0009251">
    <property type="term" value="P:glucan catabolic process"/>
    <property type="evidence" value="ECO:0007669"/>
    <property type="project" value="TreeGrafter"/>
</dbReference>
<evidence type="ECO:0000256" key="5">
    <source>
        <dbReference type="SAM" id="MobiDB-lite"/>
    </source>
</evidence>
<proteinExistence type="inferred from homology"/>
<dbReference type="PANTHER" id="PTHR31297">
    <property type="entry name" value="GLUCAN ENDO-1,6-BETA-GLUCOSIDASE B"/>
    <property type="match status" value="1"/>
</dbReference>
<keyword evidence="2 4" id="KW-0378">Hydrolase</keyword>
<dbReference type="OMA" id="GWFFWTL"/>
<dbReference type="GO" id="GO:0005576">
    <property type="term" value="C:extracellular region"/>
    <property type="evidence" value="ECO:0007669"/>
    <property type="project" value="TreeGrafter"/>
</dbReference>
<comment type="similarity">
    <text evidence="1 4">Belongs to the glycosyl hydrolase 5 (cellulase A) family.</text>
</comment>
<dbReference type="PANTHER" id="PTHR31297:SF43">
    <property type="entry name" value="GLUCAN 1,3-BETA-GLUCOSIDASE 3"/>
    <property type="match status" value="1"/>
</dbReference>
<sequence length="530" mass="58830">MRKFIHKVKQRLEDPSEHGSQGVVVVGAPSVEPPAHWVSFPSEQDWFRYRKQRGVNLGSWFVLERWISDSPFRSAAGSGQSDLDVAKGSGAKEILEHHWDTWIVDTDWEWLAEKGINTVRIPIGYYHICGVDPSVLDGTDFANLGHIFAGAWSRVTSALARAHRSGIAVLFDLHAAPGKQNADAHSGTSASPAFFTHPENMTHTVRVLAAFVVHMTAFARSHDPPLPNLVGIELLNEPQPGSANDALKAWYREAFRAVRAIDPDLPLYISDAWRTDDYAGFIKTADTPFVVLDHHLYRCFTSEDTTMPAAEHARRLRDGGEGTPQLFARVAGELEGVGGALVIGEWSAALNPGSLHGASDERQEKRAYVEAQLQLYEQHCAGWFFWTYKKEHPGDTGWSFREAVDAGVFPSDFARRGTTPGQRGGASDGRRDSAKERALGEHVGYWQQFPGNYEHWRFADGFTGGWNDAYLFSTLAAPGAYAQEIGFVGPWKKRRVREHVQEKGSNSVWEFEHGFSQGLRAGRADLAAPQ</sequence>
<feature type="region of interest" description="Disordered" evidence="5">
    <location>
        <begin position="411"/>
        <end position="434"/>
    </location>
</feature>
<evidence type="ECO:0000313" key="8">
    <source>
        <dbReference type="Proteomes" id="UP000184267"/>
    </source>
</evidence>
<dbReference type="InterPro" id="IPR050386">
    <property type="entry name" value="Glycosyl_hydrolase_5"/>
</dbReference>
<feature type="domain" description="Glycoside hydrolase family 5" evidence="6">
    <location>
        <begin position="109"/>
        <end position="390"/>
    </location>
</feature>
<dbReference type="SUPFAM" id="SSF51445">
    <property type="entry name" value="(Trans)glycosidases"/>
    <property type="match status" value="1"/>
</dbReference>
<evidence type="ECO:0000256" key="3">
    <source>
        <dbReference type="ARBA" id="ARBA00023295"/>
    </source>
</evidence>
<dbReference type="GO" id="GO:0009986">
    <property type="term" value="C:cell surface"/>
    <property type="evidence" value="ECO:0007669"/>
    <property type="project" value="TreeGrafter"/>
</dbReference>
<comment type="caution">
    <text evidence="7">The sequence shown here is derived from an EMBL/GenBank/DDBJ whole genome shotgun (WGS) entry which is preliminary data.</text>
</comment>
<dbReference type="AlphaFoldDB" id="A0A1M2VJE4"/>
<protein>
    <submittedName>
        <fullName evidence="7">Glucan 1,3-beta-glucosidase 3</fullName>
    </submittedName>
</protein>
<evidence type="ECO:0000259" key="6">
    <source>
        <dbReference type="Pfam" id="PF00150"/>
    </source>
</evidence>
<dbReference type="Pfam" id="PF00150">
    <property type="entry name" value="Cellulase"/>
    <property type="match status" value="1"/>
</dbReference>
<dbReference type="Proteomes" id="UP000184267">
    <property type="component" value="Unassembled WGS sequence"/>
</dbReference>
<name>A0A1M2VJE4_TRAPU</name>
<dbReference type="InterPro" id="IPR017853">
    <property type="entry name" value="GH"/>
</dbReference>
<dbReference type="InterPro" id="IPR001547">
    <property type="entry name" value="Glyco_hydro_5"/>
</dbReference>
<dbReference type="Gene3D" id="3.20.20.80">
    <property type="entry name" value="Glycosidases"/>
    <property type="match status" value="1"/>
</dbReference>
<accession>A0A1M2VJE4</accession>
<organism evidence="7 8">
    <name type="scientific">Trametes pubescens</name>
    <name type="common">White-rot fungus</name>
    <dbReference type="NCBI Taxonomy" id="154538"/>
    <lineage>
        <taxon>Eukaryota</taxon>
        <taxon>Fungi</taxon>
        <taxon>Dikarya</taxon>
        <taxon>Basidiomycota</taxon>
        <taxon>Agaricomycotina</taxon>
        <taxon>Agaricomycetes</taxon>
        <taxon>Polyporales</taxon>
        <taxon>Polyporaceae</taxon>
        <taxon>Trametes</taxon>
    </lineage>
</organism>
<dbReference type="EMBL" id="MNAD01001145">
    <property type="protein sequence ID" value="OJT07663.1"/>
    <property type="molecule type" value="Genomic_DNA"/>
</dbReference>
<evidence type="ECO:0000256" key="2">
    <source>
        <dbReference type="ARBA" id="ARBA00022801"/>
    </source>
</evidence>
<evidence type="ECO:0000313" key="7">
    <source>
        <dbReference type="EMBL" id="OJT07663.1"/>
    </source>
</evidence>
<evidence type="ECO:0000256" key="4">
    <source>
        <dbReference type="RuleBase" id="RU361153"/>
    </source>
</evidence>
<dbReference type="STRING" id="154538.A0A1M2VJE4"/>
<gene>
    <name evidence="7" type="ORF">TRAPUB_1462</name>
</gene>